<feature type="active site" description="Proton donor" evidence="4">
    <location>
        <position position="131"/>
    </location>
</feature>
<evidence type="ECO:0000256" key="1">
    <source>
        <dbReference type="ARBA" id="ARBA00009213"/>
    </source>
</evidence>
<dbReference type="HAMAP" id="MF_01812">
    <property type="entry name" value="Eis"/>
    <property type="match status" value="1"/>
</dbReference>
<dbReference type="Proteomes" id="UP000252914">
    <property type="component" value="Unassembled WGS sequence"/>
</dbReference>
<evidence type="ECO:0000313" key="7">
    <source>
        <dbReference type="Proteomes" id="UP000252914"/>
    </source>
</evidence>
<dbReference type="Gene3D" id="3.40.630.30">
    <property type="match status" value="2"/>
</dbReference>
<protein>
    <submittedName>
        <fullName evidence="6">GNAT family N-acetyltransferase</fullName>
    </submittedName>
</protein>
<evidence type="ECO:0000256" key="4">
    <source>
        <dbReference type="HAMAP-Rule" id="MF_01812"/>
    </source>
</evidence>
<comment type="subunit">
    <text evidence="4">Homohexamer; trimer of dimers.</text>
</comment>
<feature type="binding site" evidence="4">
    <location>
        <begin position="98"/>
        <end position="103"/>
    </location>
    <ligand>
        <name>acetyl-CoA</name>
        <dbReference type="ChEBI" id="CHEBI:57288"/>
    </ligand>
</feature>
<dbReference type="Pfam" id="PF13530">
    <property type="entry name" value="SCP2_2"/>
    <property type="match status" value="1"/>
</dbReference>
<dbReference type="InterPro" id="IPR016181">
    <property type="entry name" value="Acyl_CoA_acyltransferase"/>
</dbReference>
<dbReference type="GO" id="GO:0030649">
    <property type="term" value="P:aminoglycoside antibiotic catabolic process"/>
    <property type="evidence" value="ECO:0007669"/>
    <property type="project" value="TreeGrafter"/>
</dbReference>
<evidence type="ECO:0000256" key="3">
    <source>
        <dbReference type="ARBA" id="ARBA00023315"/>
    </source>
</evidence>
<comment type="similarity">
    <text evidence="1 4">Belongs to the acetyltransferase Eis family.</text>
</comment>
<feature type="active site" description="Proton acceptor; via carboxylate" evidence="4">
    <location>
        <position position="428"/>
    </location>
</feature>
<evidence type="ECO:0000256" key="2">
    <source>
        <dbReference type="ARBA" id="ARBA00022679"/>
    </source>
</evidence>
<dbReference type="InterPro" id="IPR000182">
    <property type="entry name" value="GNAT_dom"/>
</dbReference>
<dbReference type="SUPFAM" id="SSF55718">
    <property type="entry name" value="SCP-like"/>
    <property type="match status" value="1"/>
</dbReference>
<dbReference type="PANTHER" id="PTHR37817">
    <property type="entry name" value="N-ACETYLTRANSFERASE EIS"/>
    <property type="match status" value="1"/>
</dbReference>
<dbReference type="SUPFAM" id="SSF55729">
    <property type="entry name" value="Acyl-CoA N-acyltransferases (Nat)"/>
    <property type="match status" value="1"/>
</dbReference>
<comment type="caution">
    <text evidence="4">Lacks conserved residue(s) required for the propagation of feature annotation.</text>
</comment>
<comment type="caution">
    <text evidence="6">The sequence shown here is derived from an EMBL/GenBank/DDBJ whole genome shotgun (WGS) entry which is preliminary data.</text>
</comment>
<dbReference type="RefSeq" id="WP_114024361.1">
    <property type="nucleotide sequence ID" value="NZ_QOIN01000049.1"/>
</dbReference>
<dbReference type="InterPro" id="IPR036527">
    <property type="entry name" value="SCP2_sterol-bd_dom_sf"/>
</dbReference>
<dbReference type="PANTHER" id="PTHR37817:SF1">
    <property type="entry name" value="N-ACETYLTRANSFERASE EIS"/>
    <property type="match status" value="1"/>
</dbReference>
<dbReference type="AlphaFoldDB" id="A0A367ELY7"/>
<dbReference type="EMBL" id="QOIN01000049">
    <property type="protein sequence ID" value="RCG18973.1"/>
    <property type="molecule type" value="Genomic_DNA"/>
</dbReference>
<dbReference type="Pfam" id="PF17668">
    <property type="entry name" value="Acetyltransf_17"/>
    <property type="match status" value="1"/>
</dbReference>
<sequence length="428" mass="46260">MANGLQIRTLASPDDFPEWLRAVATGFFRGPAVSAEEAAVRRQGLDTPAALDRTQGAYDGARCVATFRTTPQELTVPGGAVLPACAVTAVTVSPTHRRRGLLTAMMANALDAAKERGDACASLIAAEYPIYGRYGFGPAAGATEWEVHVARTGLDRRYAGPADAGDGGRVDLEDAASFRASMPAVHARFRAGAHRQGAIDRNEKWWRVATGELRYPDDGFTAPFHAVYRDAEGRPQGGVTYASDNVWQAKQPEQTLTVSDLFATTAAGEAALWRYVLAMDWVQRVRTGLRAPDDVLPLLLPDPRAARTVSHTDWLWIRPLDVPRMLTARTYAGAGTSLVLDVRDKDGYAAGRFRLETGGPRSAAQCTATREEPDLTLDVAQLAALYLGDESAVRLAALGLLAGHREGAVERADALFRTARRPWCPDMF</sequence>
<evidence type="ECO:0000313" key="6">
    <source>
        <dbReference type="EMBL" id="RCG18973.1"/>
    </source>
</evidence>
<dbReference type="Pfam" id="PF13527">
    <property type="entry name" value="Acetyltransf_9"/>
    <property type="match status" value="1"/>
</dbReference>
<evidence type="ECO:0000259" key="5">
    <source>
        <dbReference type="PROSITE" id="PS51186"/>
    </source>
</evidence>
<feature type="binding site" evidence="4">
    <location>
        <begin position="90"/>
        <end position="92"/>
    </location>
    <ligand>
        <name>acetyl-CoA</name>
        <dbReference type="ChEBI" id="CHEBI:57288"/>
    </ligand>
</feature>
<dbReference type="InterPro" id="IPR041380">
    <property type="entry name" value="Acetyltransf_17"/>
</dbReference>
<name>A0A367ELY7_9ACTN</name>
<dbReference type="Gene3D" id="3.30.1050.10">
    <property type="entry name" value="SCP2 sterol-binding domain"/>
    <property type="match status" value="1"/>
</dbReference>
<proteinExistence type="inferred from homology"/>
<keyword evidence="7" id="KW-1185">Reference proteome</keyword>
<organism evidence="6 7">
    <name type="scientific">Streptomyces diacarni</name>
    <dbReference type="NCBI Taxonomy" id="2800381"/>
    <lineage>
        <taxon>Bacteria</taxon>
        <taxon>Bacillati</taxon>
        <taxon>Actinomycetota</taxon>
        <taxon>Actinomycetes</taxon>
        <taxon>Kitasatosporales</taxon>
        <taxon>Streptomycetaceae</taxon>
        <taxon>Streptomyces</taxon>
    </lineage>
</organism>
<dbReference type="InterPro" id="IPR025559">
    <property type="entry name" value="Eis_dom"/>
</dbReference>
<dbReference type="InterPro" id="IPR022902">
    <property type="entry name" value="NAcTrfase_Eis"/>
</dbReference>
<dbReference type="GO" id="GO:0034069">
    <property type="term" value="F:aminoglycoside N-acetyltransferase activity"/>
    <property type="evidence" value="ECO:0007669"/>
    <property type="project" value="TreeGrafter"/>
</dbReference>
<dbReference type="CDD" id="cd04301">
    <property type="entry name" value="NAT_SF"/>
    <property type="match status" value="1"/>
</dbReference>
<dbReference type="PROSITE" id="PS51186">
    <property type="entry name" value="GNAT"/>
    <property type="match status" value="1"/>
</dbReference>
<dbReference type="NCBIfam" id="NF002367">
    <property type="entry name" value="PRK01346.1-4"/>
    <property type="match status" value="1"/>
</dbReference>
<feature type="domain" description="N-acetyltransferase" evidence="5">
    <location>
        <begin position="5"/>
        <end position="163"/>
    </location>
</feature>
<accession>A0A367ELY7</accession>
<dbReference type="InterPro" id="IPR051554">
    <property type="entry name" value="Acetyltransferase_Eis"/>
</dbReference>
<keyword evidence="3 4" id="KW-0012">Acyltransferase</keyword>
<reference evidence="6 7" key="1">
    <citation type="submission" date="2018-06" db="EMBL/GenBank/DDBJ databases">
        <title>Streptomyces reniochalinae sp. nov. and Streptomyces diacarnus sp. nov. from marine sponges.</title>
        <authorList>
            <person name="Li L."/>
        </authorList>
    </citation>
    <scope>NUCLEOTIDE SEQUENCE [LARGE SCALE GENOMIC DNA]</scope>
    <source>
        <strain evidence="6 7">LHW51701</strain>
    </source>
</reference>
<keyword evidence="2 4" id="KW-0808">Transferase</keyword>
<gene>
    <name evidence="6" type="ORF">DTL70_25565</name>
</gene>